<dbReference type="PATRIC" id="fig|211586.12.peg.2844"/>
<dbReference type="PDBsum" id="2A5Z"/>
<dbReference type="InterPro" id="IPR053978">
    <property type="entry name" value="SO2946-like_C"/>
</dbReference>
<dbReference type="GO" id="GO:0046872">
    <property type="term" value="F:metal ion binding"/>
    <property type="evidence" value="ECO:0007669"/>
    <property type="project" value="UniProtKB-KW"/>
</dbReference>
<dbReference type="BioCyc" id="SONE211586:G1GMP-2720-MONOMER"/>
<dbReference type="RefSeq" id="WP_011072850.1">
    <property type="nucleotide sequence ID" value="NC_004347.2"/>
</dbReference>
<keyword evidence="4" id="KW-0002">3D-structure</keyword>
<feature type="binding site" evidence="4">
    <location>
        <position position="88"/>
    </location>
    <ligand>
        <name>Mg(2+)</name>
        <dbReference type="ChEBI" id="CHEBI:18420"/>
    </ligand>
</feature>
<evidence type="ECO:0007829" key="4">
    <source>
        <dbReference type="PDB" id="2A5Z"/>
    </source>
</evidence>
<dbReference type="EvolutionaryTrace" id="Q8ED25"/>
<dbReference type="KEGG" id="son:SO_2946"/>
<reference evidence="2 3" key="2">
    <citation type="journal article" date="2005" name="Proteomics">
        <title>Global detection and characterization of hypothetical proteins in Shewanella oneidensis MR-1 using LC-MS based proteomics.</title>
        <authorList>
            <person name="Elias D.A."/>
            <person name="Monroe M.E."/>
            <person name="Marshall M.J."/>
            <person name="Romine M.F."/>
            <person name="Belieav A.S."/>
            <person name="Fredrickson J.K."/>
            <person name="Anderson G.A."/>
            <person name="Smith R.D."/>
            <person name="Lipton M.S."/>
        </authorList>
    </citation>
    <scope>NUCLEOTIDE SEQUENCE [LARGE SCALE GENOMIC DNA]</scope>
    <source>
        <strain evidence="3">ATCC 700550 / JCM 31522 / CIP 106686 / LMG 19005 / NCIMB 14063 / MR-1</strain>
    </source>
</reference>
<feature type="domain" description="SO2946-like C-terminal" evidence="1">
    <location>
        <begin position="86"/>
        <end position="247"/>
    </location>
</feature>
<dbReference type="PaxDb" id="211586-SO_2946"/>
<dbReference type="Proteomes" id="UP000008186">
    <property type="component" value="Chromosome"/>
</dbReference>
<proteinExistence type="evidence at protein level"/>
<protein>
    <submittedName>
        <fullName evidence="2">Lambda phage protein with carbohydrate-binding module</fullName>
    </submittedName>
</protein>
<evidence type="ECO:0000259" key="1">
    <source>
        <dbReference type="Pfam" id="PF22237"/>
    </source>
</evidence>
<dbReference type="InterPro" id="IPR013320">
    <property type="entry name" value="ConA-like_dom_sf"/>
</dbReference>
<feature type="binding site" evidence="4">
    <location>
        <position position="247"/>
    </location>
    <ligand>
        <name>Mg(2+)</name>
        <dbReference type="ChEBI" id="CHEBI:18420"/>
    </ligand>
</feature>
<keyword evidence="4" id="KW-0479">Metal-binding</keyword>
<reference evidence="2 3" key="1">
    <citation type="journal article" date="2002" name="Nat. Biotechnol.">
        <title>Genome sequence of the dissimilatory metal ion-reducing bacterium Shewanella oneidensis.</title>
        <authorList>
            <person name="Heidelberg J.F."/>
            <person name="Paulsen I.T."/>
            <person name="Nelson K.E."/>
            <person name="Gaidos E.J."/>
            <person name="Nelson W.C."/>
            <person name="Read T.D."/>
            <person name="Eisen J.A."/>
            <person name="Seshadri R."/>
            <person name="Ward N."/>
            <person name="Methe B."/>
            <person name="Clayton R.A."/>
            <person name="Meyer T."/>
            <person name="Tsapin A."/>
            <person name="Scott J."/>
            <person name="Beanan M."/>
            <person name="Brinkac L."/>
            <person name="Daugherty S."/>
            <person name="DeBoy R.T."/>
            <person name="Dodson R.J."/>
            <person name="Durkin A.S."/>
            <person name="Haft D.H."/>
            <person name="Kolonay J.F."/>
            <person name="Madupu R."/>
            <person name="Peterson J.D."/>
            <person name="Umayam L.A."/>
            <person name="White O."/>
            <person name="Wolf A.M."/>
            <person name="Vamathevan J."/>
            <person name="Weidman J."/>
            <person name="Impraim M."/>
            <person name="Lee K."/>
            <person name="Berry K."/>
            <person name="Lee C."/>
            <person name="Mueller J."/>
            <person name="Khouri H."/>
            <person name="Gill J."/>
            <person name="Utterback T.R."/>
            <person name="McDonald L.A."/>
            <person name="Feldblyum T.V."/>
            <person name="Smith H.O."/>
            <person name="Venter J.C."/>
            <person name="Nealson K.H."/>
            <person name="Fraser C.M."/>
        </authorList>
    </citation>
    <scope>NUCLEOTIDE SEQUENCE [LARGE SCALE GENOMIC DNA]</scope>
    <source>
        <strain evidence="3">ATCC 700550 / JCM 31522 / CIP 106686 / LMG 19005 / NCIMB 14063 / MR-1</strain>
    </source>
</reference>
<dbReference type="PDB" id="2A5Z">
    <property type="method" value="X-ray"/>
    <property type="resolution" value="2.02 A"/>
    <property type="chains" value="A/B/C=1-262"/>
</dbReference>
<reference evidence="2 3" key="3">
    <citation type="journal article" date="2008" name="Appl. Environ. Microbiol.">
        <title>Identification of mobile elements and pseudogenes in the Shewanella oneidensis MR-1 genome.</title>
        <authorList>
            <person name="Romine M.F."/>
            <person name="Carlson T.S."/>
            <person name="Norbeck A.D."/>
            <person name="McCue L.A."/>
            <person name="Lipton M.S."/>
        </authorList>
    </citation>
    <scope>NUCLEOTIDE SEQUENCE [LARGE SCALE GENOMIC DNA]</scope>
    <source>
        <strain evidence="3">ATCC 700550 / JCM 31522 / CIP 106686 / LMG 19005 / NCIMB 14063 / MR-1</strain>
    </source>
</reference>
<gene>
    <name evidence="2" type="ordered locus">SO_2946</name>
</gene>
<organism evidence="2 3">
    <name type="scientific">Shewanella oneidensis (strain ATCC 700550 / JCM 31522 / CIP 106686 / LMG 19005 / NCIMB 14063 / MR-1)</name>
    <dbReference type="NCBI Taxonomy" id="211586"/>
    <lineage>
        <taxon>Bacteria</taxon>
        <taxon>Pseudomonadati</taxon>
        <taxon>Pseudomonadota</taxon>
        <taxon>Gammaproteobacteria</taxon>
        <taxon>Alteromonadales</taxon>
        <taxon>Shewanellaceae</taxon>
        <taxon>Shewanella</taxon>
    </lineage>
</organism>
<feature type="binding site" evidence="4">
    <location>
        <position position="54"/>
    </location>
    <ligand>
        <name>Mg(2+)</name>
        <dbReference type="ChEBI" id="CHEBI:18420"/>
    </ligand>
</feature>
<reference evidence="4" key="4">
    <citation type="journal article" date="2008" name="J. Struct. Funct. Genomics">
        <title>Structure of SO2946 orphan from Shewanella oneidensis shows "jelly-roll" fold with carbohydrate-binding module.</title>
        <authorList>
            <person name="Nocek B."/>
            <person name="Bigelow L."/>
            <person name="Abdullah J."/>
            <person name="Joachimiak A."/>
        </authorList>
    </citation>
    <scope>X-RAY CRYSTALLOGRAPHY (2.02 ANGSTROMS) IN COMPLEX WITH MG(2+)</scope>
</reference>
<dbReference type="HOGENOM" id="CLU_1061276_0_0_6"/>
<dbReference type="SUPFAM" id="SSF49899">
    <property type="entry name" value="Concanavalin A-like lectins/glucanases"/>
    <property type="match status" value="1"/>
</dbReference>
<accession>Q8ED25</accession>
<evidence type="ECO:0000313" key="3">
    <source>
        <dbReference type="Proteomes" id="UP000008186"/>
    </source>
</evidence>
<dbReference type="Gene3D" id="2.60.120.200">
    <property type="match status" value="1"/>
</dbReference>
<feature type="binding site" evidence="4">
    <location>
        <position position="89"/>
    </location>
    <ligand>
        <name>Mg(2+)</name>
        <dbReference type="ChEBI" id="CHEBI:18420"/>
    </ligand>
</feature>
<reference evidence="2 3" key="5">
    <citation type="journal article" date="2011" name="BMC Genomics">
        <title>Genome-wide protein localization prediction strategies for gram negative bacteria.</title>
        <authorList>
            <person name="Romine M.F."/>
        </authorList>
    </citation>
    <scope>NUCLEOTIDE SEQUENCE [LARGE SCALE GENOMIC DNA]</scope>
    <source>
        <strain evidence="3">ATCC 700550 / JCM 31522 / CIP 106686 / LMG 19005 / NCIMB 14063 / MR-1</strain>
    </source>
</reference>
<dbReference type="SMR" id="Q8ED25"/>
<keyword evidence="3" id="KW-1185">Reference proteome</keyword>
<dbReference type="STRING" id="211586.SO_2946"/>
<name>Q8ED25_SHEON</name>
<dbReference type="EMBL" id="AE014299">
    <property type="protein sequence ID" value="AAN55959.1"/>
    <property type="molecule type" value="Genomic_DNA"/>
</dbReference>
<evidence type="ECO:0000313" key="2">
    <source>
        <dbReference type="EMBL" id="AAN55959.1"/>
    </source>
</evidence>
<sequence>MGGSFGKKGASSATAAQVPLATETTPGLMSPSEKLKLSTLTTSIATSDFYASYDFMMHSIGLTSANNISLLSTGNISLQNILSEGNHFGVQPIVSSTTANASFLAGMLMAIFPKESELEVTVYFKTPSAFNPAQLTVIGSTSIGLGISDRSGLIIENGNAFGGIVKASAATETGSTYALSTSTWYICKFKMLTDDRFKVTLYSDSGTQLYSYTSTAAMFRADNATAHIGFKTQCKTATAGISLISIDLIEFKAKVSATRAKV</sequence>
<dbReference type="Pfam" id="PF22237">
    <property type="entry name" value="SO2946-like_C"/>
    <property type="match status" value="1"/>
</dbReference>
<dbReference type="AlphaFoldDB" id="Q8ED25"/>